<reference evidence="3 4" key="1">
    <citation type="submission" date="2024-09" db="EMBL/GenBank/DDBJ databases">
        <authorList>
            <person name="Zhang Z.-H."/>
        </authorList>
    </citation>
    <scope>NUCLEOTIDE SEQUENCE [LARGE SCALE GENOMIC DNA]</scope>
    <source>
        <strain evidence="3 4">HHTR114</strain>
    </source>
</reference>
<gene>
    <name evidence="3" type="primary">lptE</name>
    <name evidence="3" type="ORF">ACFMB1_05095</name>
</gene>
<dbReference type="Proteomes" id="UP001596116">
    <property type="component" value="Unassembled WGS sequence"/>
</dbReference>
<evidence type="ECO:0000313" key="4">
    <source>
        <dbReference type="Proteomes" id="UP001596116"/>
    </source>
</evidence>
<protein>
    <submittedName>
        <fullName evidence="3">LPS assembly lipoprotein LptE</fullName>
    </submittedName>
</protein>
<dbReference type="Gene3D" id="3.30.160.150">
    <property type="entry name" value="Lipoprotein like domain"/>
    <property type="match status" value="1"/>
</dbReference>
<name>A0ABW1KWT7_9PROT</name>
<evidence type="ECO:0000313" key="3">
    <source>
        <dbReference type="EMBL" id="MFC6034908.1"/>
    </source>
</evidence>
<keyword evidence="2" id="KW-0732">Signal</keyword>
<proteinExistence type="predicted"/>
<accession>A0ABW1KWT7</accession>
<feature type="region of interest" description="Disordered" evidence="1">
    <location>
        <begin position="183"/>
        <end position="251"/>
    </location>
</feature>
<evidence type="ECO:0000256" key="2">
    <source>
        <dbReference type="SAM" id="SignalP"/>
    </source>
</evidence>
<keyword evidence="4" id="KW-1185">Reference proteome</keyword>
<dbReference type="EMBL" id="JBHPON010000001">
    <property type="protein sequence ID" value="MFC6034908.1"/>
    <property type="molecule type" value="Genomic_DNA"/>
</dbReference>
<feature type="signal peptide" evidence="2">
    <location>
        <begin position="1"/>
        <end position="19"/>
    </location>
</feature>
<feature type="compositionally biased region" description="Polar residues" evidence="1">
    <location>
        <begin position="214"/>
        <end position="238"/>
    </location>
</feature>
<dbReference type="Pfam" id="PF04390">
    <property type="entry name" value="LptE"/>
    <property type="match status" value="1"/>
</dbReference>
<evidence type="ECO:0000256" key="1">
    <source>
        <dbReference type="SAM" id="MobiDB-lite"/>
    </source>
</evidence>
<keyword evidence="3" id="KW-0449">Lipoprotein</keyword>
<dbReference type="InterPro" id="IPR007485">
    <property type="entry name" value="LPS_assembly_LptE"/>
</dbReference>
<dbReference type="PROSITE" id="PS51257">
    <property type="entry name" value="PROKAR_LIPOPROTEIN"/>
    <property type="match status" value="1"/>
</dbReference>
<organism evidence="3 4">
    <name type="scientific">Hyphococcus aureus</name>
    <dbReference type="NCBI Taxonomy" id="2666033"/>
    <lineage>
        <taxon>Bacteria</taxon>
        <taxon>Pseudomonadati</taxon>
        <taxon>Pseudomonadota</taxon>
        <taxon>Alphaproteobacteria</taxon>
        <taxon>Parvularculales</taxon>
        <taxon>Parvularculaceae</taxon>
        <taxon>Hyphococcus</taxon>
    </lineage>
</organism>
<comment type="caution">
    <text evidence="3">The sequence shown here is derived from an EMBL/GenBank/DDBJ whole genome shotgun (WGS) entry which is preliminary data.</text>
</comment>
<sequence>MKRTAALFAVIAGALAVSGCGFQPIYATRDGDALISSQINLERIVAPENVAPYLEDAFNARIVSVEGVAPRYDLYVQAREKADRLAVQIDATVTRYNYRLVARYWVIDKETGEKVRGVARAITSYNIVNSQYSTLFAERAAVEKAARQLAEQIERDMLIRFSRPADERDDVDPEAFESVLDPDEILNERRQPAPDQQIDLPEDLYYLEPETEQPADTTTNSDNTGVVETGAASASENATPDVPDPVIDGRP</sequence>
<feature type="chain" id="PRO_5047265146" evidence="2">
    <location>
        <begin position="20"/>
        <end position="251"/>
    </location>
</feature>
<dbReference type="RefSeq" id="WP_379879757.1">
    <property type="nucleotide sequence ID" value="NZ_JBHPON010000001.1"/>
</dbReference>